<reference evidence="3" key="1">
    <citation type="submission" date="2023-04" db="EMBL/GenBank/DDBJ databases">
        <title>Aspergillus oryzae NBRC 4228.</title>
        <authorList>
            <person name="Ichikawa N."/>
            <person name="Sato H."/>
            <person name="Tonouchi N."/>
        </authorList>
    </citation>
    <scope>NUCLEOTIDE SEQUENCE</scope>
    <source>
        <strain evidence="3">NBRC 4228</strain>
    </source>
</reference>
<name>A0AAN4YWA3_ASPOZ</name>
<protein>
    <submittedName>
        <fullName evidence="3">Unnamed protein product</fullName>
    </submittedName>
</protein>
<organism evidence="3 4">
    <name type="scientific">Aspergillus oryzae</name>
    <name type="common">Yellow koji mold</name>
    <dbReference type="NCBI Taxonomy" id="5062"/>
    <lineage>
        <taxon>Eukaryota</taxon>
        <taxon>Fungi</taxon>
        <taxon>Dikarya</taxon>
        <taxon>Ascomycota</taxon>
        <taxon>Pezizomycotina</taxon>
        <taxon>Eurotiomycetes</taxon>
        <taxon>Eurotiomycetidae</taxon>
        <taxon>Eurotiales</taxon>
        <taxon>Aspergillaceae</taxon>
        <taxon>Aspergillus</taxon>
        <taxon>Aspergillus subgen. Circumdati</taxon>
    </lineage>
</organism>
<dbReference type="PROSITE" id="PS50181">
    <property type="entry name" value="FBOX"/>
    <property type="match status" value="1"/>
</dbReference>
<evidence type="ECO:0000313" key="3">
    <source>
        <dbReference type="EMBL" id="GMG37981.1"/>
    </source>
</evidence>
<gene>
    <name evidence="3" type="ORF">Aory04_001274300</name>
</gene>
<proteinExistence type="predicted"/>
<evidence type="ECO:0000256" key="1">
    <source>
        <dbReference type="SAM" id="MobiDB-lite"/>
    </source>
</evidence>
<dbReference type="AlphaFoldDB" id="A0AAN4YWA3"/>
<dbReference type="InterPro" id="IPR001810">
    <property type="entry name" value="F-box_dom"/>
</dbReference>
<dbReference type="EMBL" id="BSYA01000270">
    <property type="protein sequence ID" value="GMG37981.1"/>
    <property type="molecule type" value="Genomic_DNA"/>
</dbReference>
<feature type="compositionally biased region" description="Basic and acidic residues" evidence="1">
    <location>
        <begin position="56"/>
        <end position="68"/>
    </location>
</feature>
<dbReference type="Proteomes" id="UP001165205">
    <property type="component" value="Unassembled WGS sequence"/>
</dbReference>
<accession>A0AAN4YWA3</accession>
<evidence type="ECO:0000259" key="2">
    <source>
        <dbReference type="PROSITE" id="PS50181"/>
    </source>
</evidence>
<evidence type="ECO:0000313" key="4">
    <source>
        <dbReference type="Proteomes" id="UP001165205"/>
    </source>
</evidence>
<feature type="region of interest" description="Disordered" evidence="1">
    <location>
        <begin position="34"/>
        <end position="92"/>
    </location>
</feature>
<sequence length="440" mass="50181">MIFSWFAQSIRWSVDISKMSSDITRIINMARTRSQKAHFTASSNKKGQRKTSLRNQRSDNHQRSEHHGNNNSTRRVGKKAKPTYLDRSPSEAERDLNQQLRLFSLPREIFDAIINHLPPDAEACLTLTCKEALALLGTTSWASFRRRNRRYSLQYGYSGSLVELLQRDIPGSEYCPRCETLHPPLKPPKDHRETKWTKLCMGQLASIDYWPQTPSGGYSLVWEHILETFKLQPVSPGLSPPIPLFQGGFTFNKDLVSYRLTSCAQWVERNLVLTQEHRLRISNSQRRTLQATHITSLPFRVCAHLSTTNISTINTSRSNKVITKSPLLTLAIAAAFPPHLRKGVPQPDTPLQVEDAETKGNFIRRCKSCATKYRVRYEGGNGGEVVVTAWHCFGKELWKAQQLWTYLVRREGPTLGPAKRNSEYHSVSRSIPDFKIPEAI</sequence>
<feature type="domain" description="F-box" evidence="2">
    <location>
        <begin position="99"/>
        <end position="144"/>
    </location>
</feature>
<comment type="caution">
    <text evidence="3">The sequence shown here is derived from an EMBL/GenBank/DDBJ whole genome shotgun (WGS) entry which is preliminary data.</text>
</comment>